<evidence type="ECO:0000256" key="1">
    <source>
        <dbReference type="ARBA" id="ARBA00004496"/>
    </source>
</evidence>
<keyword evidence="7 15" id="KW-0067">ATP-binding</keyword>
<dbReference type="InterPro" id="IPR001789">
    <property type="entry name" value="Sig_transdc_resp-reg_receiver"/>
</dbReference>
<keyword evidence="3 15" id="KW-0963">Cytoplasm</keyword>
<keyword evidence="10 15" id="KW-0238">DNA-binding</keyword>
<dbReference type="SMART" id="SM00448">
    <property type="entry name" value="REC"/>
    <property type="match status" value="1"/>
</dbReference>
<reference evidence="18 19" key="1">
    <citation type="submission" date="2018-03" db="EMBL/GenBank/DDBJ databases">
        <title>Ahniella affigens gen. nov., sp. nov., a gammaproteobacterium isolated from sandy soil near a stream.</title>
        <authorList>
            <person name="Ko Y."/>
            <person name="Kim J.-H."/>
        </authorList>
    </citation>
    <scope>NUCLEOTIDE SEQUENCE [LARGE SCALE GENOMIC DNA]</scope>
    <source>
        <strain evidence="18 19">D13</strain>
    </source>
</reference>
<dbReference type="PANTHER" id="PTHR32071">
    <property type="entry name" value="TRANSCRIPTIONAL REGULATORY PROTEIN"/>
    <property type="match status" value="1"/>
</dbReference>
<evidence type="ECO:0000256" key="5">
    <source>
        <dbReference type="ARBA" id="ARBA00022553"/>
    </source>
</evidence>
<evidence type="ECO:0000256" key="14">
    <source>
        <dbReference type="PROSITE-ProRule" id="PRU00169"/>
    </source>
</evidence>
<dbReference type="FunFam" id="3.40.50.2300:FF:000018">
    <property type="entry name" value="DNA-binding transcriptional regulator NtrC"/>
    <property type="match status" value="1"/>
</dbReference>
<sequence>MPEIWLIDDDRSVRFVLAEALRDAGYMVRDFDNAKAALSVLPHARPGAVFTDVRMPGMDGIAFLEVLKREHADVPVVVMSAYTDVASTSAAFKGGAFDFLPKPFDLDAAVRLADRALADQPGGKPRLPNKAAPLQAELLGESAPMRELYRAIGRVAPTHLSVLITGETGTGKELVARALHQHSLRANQPFVALNTAAIPADLLESELFGHEAGAFTGATKRHPGRFEQAEGGTLFLDEIGDMPLALQTRLLRVLAEGEFYRVGGRELIRVDVRVIAATHQDLEGKAARGEFRADLLHRLDVMRLSLPPLRARREDVDLLAQRFMQRAAVEMQAETKVLKPEALKFLRQQVWPGNVRQLENFCRRLAVMAPGREIGLADLPVNTLAGFGLTAPTPEDEFAAPVDASGPDPRQGLLYQASGQASSTEHRRVARGGEPPGDWKQALREEVRRALKAQESGIYDAALAAFERVVLDAALDVTQKNRFEAARLLGIGRNTITRKLGSSRTRRKPGA</sequence>
<dbReference type="PANTHER" id="PTHR32071:SF95">
    <property type="entry name" value="DNA-BINDING TRANSCRIPTIONAL REGULATOR NTRC"/>
    <property type="match status" value="1"/>
</dbReference>
<keyword evidence="13 15" id="KW-0535">Nitrogen fixation</keyword>
<dbReference type="InterPro" id="IPR025944">
    <property type="entry name" value="Sigma_54_int_dom_CS"/>
</dbReference>
<dbReference type="Pfam" id="PF00158">
    <property type="entry name" value="Sigma54_activat"/>
    <property type="match status" value="1"/>
</dbReference>
<dbReference type="Pfam" id="PF02954">
    <property type="entry name" value="HTH_8"/>
    <property type="match status" value="1"/>
</dbReference>
<dbReference type="Gene3D" id="3.40.50.300">
    <property type="entry name" value="P-loop containing nucleotide triphosphate hydrolases"/>
    <property type="match status" value="1"/>
</dbReference>
<dbReference type="Gene3D" id="1.10.8.60">
    <property type="match status" value="1"/>
</dbReference>
<comment type="subcellular location">
    <subcellularLocation>
        <location evidence="1 15">Cytoplasm</location>
    </subcellularLocation>
</comment>
<dbReference type="EMBL" id="CP027860">
    <property type="protein sequence ID" value="AVP96566.1"/>
    <property type="molecule type" value="Genomic_DNA"/>
</dbReference>
<dbReference type="InterPro" id="IPR010114">
    <property type="entry name" value="Transcript_reg_NtrC"/>
</dbReference>
<comment type="function">
    <text evidence="15">Member of the two-component regulatory system NtrB/NtrC, which controls expression of the nitrogen-regulated (ntr) genes in response to nitrogen limitation. Phosphorylated NtrC binds directly to DNA and stimulates the formation of open promoter-sigma54-RNA polymerase complexes.</text>
</comment>
<keyword evidence="4 15" id="KW-0678">Repressor</keyword>
<dbReference type="NCBIfam" id="TIGR01818">
    <property type="entry name" value="ntrC"/>
    <property type="match status" value="1"/>
</dbReference>
<name>A0A2P1PP07_9GAMM</name>
<dbReference type="Proteomes" id="UP000241074">
    <property type="component" value="Chromosome"/>
</dbReference>
<dbReference type="GO" id="GO:0005524">
    <property type="term" value="F:ATP binding"/>
    <property type="evidence" value="ECO:0007669"/>
    <property type="project" value="UniProtKB-KW"/>
</dbReference>
<evidence type="ECO:0000256" key="9">
    <source>
        <dbReference type="ARBA" id="ARBA00023015"/>
    </source>
</evidence>
<evidence type="ECO:0000256" key="13">
    <source>
        <dbReference type="ARBA" id="ARBA00023231"/>
    </source>
</evidence>
<evidence type="ECO:0000313" key="19">
    <source>
        <dbReference type="Proteomes" id="UP000241074"/>
    </source>
</evidence>
<dbReference type="PROSITE" id="PS00676">
    <property type="entry name" value="SIGMA54_INTERACT_2"/>
    <property type="match status" value="1"/>
</dbReference>
<keyword evidence="9 15" id="KW-0805">Transcription regulation</keyword>
<protein>
    <recommendedName>
        <fullName evidence="2 15">DNA-binding transcriptional regulator NtrC</fullName>
    </recommendedName>
    <alternativeName>
        <fullName evidence="15">Nitrogen regulation protein NR(I)</fullName>
    </alternativeName>
</protein>
<dbReference type="InterPro" id="IPR003593">
    <property type="entry name" value="AAA+_ATPase"/>
</dbReference>
<dbReference type="InterPro" id="IPR027417">
    <property type="entry name" value="P-loop_NTPase"/>
</dbReference>
<dbReference type="SUPFAM" id="SSF46689">
    <property type="entry name" value="Homeodomain-like"/>
    <property type="match status" value="1"/>
</dbReference>
<dbReference type="InterPro" id="IPR002078">
    <property type="entry name" value="Sigma_54_int"/>
</dbReference>
<evidence type="ECO:0000259" key="17">
    <source>
        <dbReference type="PROSITE" id="PS50110"/>
    </source>
</evidence>
<evidence type="ECO:0000256" key="8">
    <source>
        <dbReference type="ARBA" id="ARBA00023012"/>
    </source>
</evidence>
<feature type="domain" description="Sigma-54 factor interaction" evidence="16">
    <location>
        <begin position="138"/>
        <end position="367"/>
    </location>
</feature>
<keyword evidence="6 15" id="KW-0547">Nucleotide-binding</keyword>
<dbReference type="Gene3D" id="3.40.50.2300">
    <property type="match status" value="1"/>
</dbReference>
<dbReference type="OrthoDB" id="9804019at2"/>
<dbReference type="InterPro" id="IPR025662">
    <property type="entry name" value="Sigma_54_int_dom_ATP-bd_1"/>
</dbReference>
<dbReference type="PROSITE" id="PS00675">
    <property type="entry name" value="SIGMA54_INTERACT_1"/>
    <property type="match status" value="1"/>
</dbReference>
<dbReference type="AlphaFoldDB" id="A0A2P1PP07"/>
<dbReference type="InterPro" id="IPR002197">
    <property type="entry name" value="HTH_Fis"/>
</dbReference>
<keyword evidence="11 15" id="KW-0010">Activator</keyword>
<dbReference type="GO" id="GO:0000156">
    <property type="term" value="F:phosphorelay response regulator activity"/>
    <property type="evidence" value="ECO:0007669"/>
    <property type="project" value="UniProtKB-UniRule"/>
</dbReference>
<dbReference type="InterPro" id="IPR025943">
    <property type="entry name" value="Sigma_54_int_dom_ATP-bd_2"/>
</dbReference>
<dbReference type="RefSeq" id="WP_106890494.1">
    <property type="nucleotide sequence ID" value="NZ_CP027860.1"/>
</dbReference>
<dbReference type="KEGG" id="xba:C7S18_04830"/>
<dbReference type="SMART" id="SM00382">
    <property type="entry name" value="AAA"/>
    <property type="match status" value="1"/>
</dbReference>
<dbReference type="CDD" id="cd00009">
    <property type="entry name" value="AAA"/>
    <property type="match status" value="1"/>
</dbReference>
<dbReference type="InterPro" id="IPR009057">
    <property type="entry name" value="Homeodomain-like_sf"/>
</dbReference>
<dbReference type="PROSITE" id="PS50110">
    <property type="entry name" value="RESPONSE_REGULATORY"/>
    <property type="match status" value="1"/>
</dbReference>
<keyword evidence="5 14" id="KW-0597">Phosphoprotein</keyword>
<evidence type="ECO:0000256" key="3">
    <source>
        <dbReference type="ARBA" id="ARBA00022490"/>
    </source>
</evidence>
<evidence type="ECO:0000313" key="18">
    <source>
        <dbReference type="EMBL" id="AVP96566.1"/>
    </source>
</evidence>
<keyword evidence="8 15" id="KW-0902">Two-component regulatory system</keyword>
<feature type="domain" description="Response regulatory" evidence="17">
    <location>
        <begin position="3"/>
        <end position="117"/>
    </location>
</feature>
<dbReference type="GO" id="GO:0006808">
    <property type="term" value="P:regulation of nitrogen utilization"/>
    <property type="evidence" value="ECO:0007669"/>
    <property type="project" value="UniProtKB-UniRule"/>
</dbReference>
<feature type="modified residue" description="4-aspartylphosphate" evidence="14">
    <location>
        <position position="52"/>
    </location>
</feature>
<dbReference type="SUPFAM" id="SSF52540">
    <property type="entry name" value="P-loop containing nucleoside triphosphate hydrolases"/>
    <property type="match status" value="1"/>
</dbReference>
<keyword evidence="19" id="KW-1185">Reference proteome</keyword>
<reference evidence="18 19" key="2">
    <citation type="submission" date="2018-03" db="EMBL/GenBank/DDBJ databases">
        <authorList>
            <person name="Keele B.F."/>
        </authorList>
    </citation>
    <scope>NUCLEOTIDE SEQUENCE [LARGE SCALE GENOMIC DNA]</scope>
    <source>
        <strain evidence="18 19">D13</strain>
    </source>
</reference>
<dbReference type="Pfam" id="PF25601">
    <property type="entry name" value="AAA_lid_14"/>
    <property type="match status" value="1"/>
</dbReference>
<accession>A0A2P1PP07</accession>
<dbReference type="PROSITE" id="PS50045">
    <property type="entry name" value="SIGMA54_INTERACT_4"/>
    <property type="match status" value="1"/>
</dbReference>
<evidence type="ECO:0000256" key="12">
    <source>
        <dbReference type="ARBA" id="ARBA00023163"/>
    </source>
</evidence>
<dbReference type="InterPro" id="IPR011006">
    <property type="entry name" value="CheY-like_superfamily"/>
</dbReference>
<dbReference type="GO" id="GO:0005737">
    <property type="term" value="C:cytoplasm"/>
    <property type="evidence" value="ECO:0007669"/>
    <property type="project" value="UniProtKB-SubCell"/>
</dbReference>
<dbReference type="FunFam" id="3.40.50.300:FF:000006">
    <property type="entry name" value="DNA-binding transcriptional regulator NtrC"/>
    <property type="match status" value="1"/>
</dbReference>
<organism evidence="18 19">
    <name type="scientific">Ahniella affigens</name>
    <dbReference type="NCBI Taxonomy" id="2021234"/>
    <lineage>
        <taxon>Bacteria</taxon>
        <taxon>Pseudomonadati</taxon>
        <taxon>Pseudomonadota</taxon>
        <taxon>Gammaproteobacteria</taxon>
        <taxon>Lysobacterales</taxon>
        <taxon>Rhodanobacteraceae</taxon>
        <taxon>Ahniella</taxon>
    </lineage>
</organism>
<evidence type="ECO:0000256" key="11">
    <source>
        <dbReference type="ARBA" id="ARBA00023159"/>
    </source>
</evidence>
<dbReference type="FunFam" id="1.10.8.60:FF:000014">
    <property type="entry name" value="DNA-binding transcriptional regulator NtrC"/>
    <property type="match status" value="1"/>
</dbReference>
<dbReference type="GO" id="GO:0043565">
    <property type="term" value="F:sequence-specific DNA binding"/>
    <property type="evidence" value="ECO:0007669"/>
    <property type="project" value="InterPro"/>
</dbReference>
<evidence type="ECO:0000256" key="7">
    <source>
        <dbReference type="ARBA" id="ARBA00022840"/>
    </source>
</evidence>
<gene>
    <name evidence="15 18" type="primary">ntrC</name>
    <name evidence="18" type="ORF">C7S18_04830</name>
</gene>
<evidence type="ECO:0000256" key="2">
    <source>
        <dbReference type="ARBA" id="ARBA00019059"/>
    </source>
</evidence>
<evidence type="ECO:0000256" key="15">
    <source>
        <dbReference type="RuleBase" id="RU365013"/>
    </source>
</evidence>
<proteinExistence type="predicted"/>
<evidence type="ECO:0000256" key="6">
    <source>
        <dbReference type="ARBA" id="ARBA00022741"/>
    </source>
</evidence>
<dbReference type="PROSITE" id="PS00688">
    <property type="entry name" value="SIGMA54_INTERACT_3"/>
    <property type="match status" value="1"/>
</dbReference>
<keyword evidence="12 15" id="KW-0804">Transcription</keyword>
<evidence type="ECO:0000256" key="4">
    <source>
        <dbReference type="ARBA" id="ARBA00022491"/>
    </source>
</evidence>
<dbReference type="InterPro" id="IPR058031">
    <property type="entry name" value="AAA_lid_NorR"/>
</dbReference>
<evidence type="ECO:0000259" key="16">
    <source>
        <dbReference type="PROSITE" id="PS50045"/>
    </source>
</evidence>
<evidence type="ECO:0000256" key="10">
    <source>
        <dbReference type="ARBA" id="ARBA00023125"/>
    </source>
</evidence>
<dbReference type="GO" id="GO:0006355">
    <property type="term" value="P:regulation of DNA-templated transcription"/>
    <property type="evidence" value="ECO:0007669"/>
    <property type="project" value="InterPro"/>
</dbReference>
<dbReference type="SUPFAM" id="SSF52172">
    <property type="entry name" value="CheY-like"/>
    <property type="match status" value="1"/>
</dbReference>
<dbReference type="Pfam" id="PF00072">
    <property type="entry name" value="Response_reg"/>
    <property type="match status" value="1"/>
</dbReference>
<dbReference type="Gene3D" id="1.10.10.60">
    <property type="entry name" value="Homeodomain-like"/>
    <property type="match status" value="1"/>
</dbReference>